<proteinExistence type="predicted"/>
<dbReference type="AlphaFoldDB" id="A0AAV8TE80"/>
<name>A0AAV8TE80_9ROSI</name>
<sequence length="106" mass="11409">MASESSLPGKSIGKQVGWAVASVEERGWDLVRGSWLRKFEAQSSSSGQSTINANRYASLNGVEYNDAALMTVAEQDADRGESLNFKVHKNGLMTNALRFNLGIAAS</sequence>
<protein>
    <submittedName>
        <fullName evidence="1">Uncharacterized protein</fullName>
    </submittedName>
</protein>
<keyword evidence="2" id="KW-1185">Reference proteome</keyword>
<dbReference type="EMBL" id="JAIWQS010000005">
    <property type="protein sequence ID" value="KAJ8765187.1"/>
    <property type="molecule type" value="Genomic_DNA"/>
</dbReference>
<dbReference type="Proteomes" id="UP001159364">
    <property type="component" value="Linkage Group LG05"/>
</dbReference>
<evidence type="ECO:0000313" key="2">
    <source>
        <dbReference type="Proteomes" id="UP001159364"/>
    </source>
</evidence>
<reference evidence="1 2" key="1">
    <citation type="submission" date="2021-09" db="EMBL/GenBank/DDBJ databases">
        <title>Genomic insights and catalytic innovation underlie evolution of tropane alkaloids biosynthesis.</title>
        <authorList>
            <person name="Wang Y.-J."/>
            <person name="Tian T."/>
            <person name="Huang J.-P."/>
            <person name="Huang S.-X."/>
        </authorList>
    </citation>
    <scope>NUCLEOTIDE SEQUENCE [LARGE SCALE GENOMIC DNA]</scope>
    <source>
        <strain evidence="1">KIB-2018</strain>
        <tissue evidence="1">Leaf</tissue>
    </source>
</reference>
<evidence type="ECO:0000313" key="1">
    <source>
        <dbReference type="EMBL" id="KAJ8765187.1"/>
    </source>
</evidence>
<accession>A0AAV8TE80</accession>
<organism evidence="1 2">
    <name type="scientific">Erythroxylum novogranatense</name>
    <dbReference type="NCBI Taxonomy" id="1862640"/>
    <lineage>
        <taxon>Eukaryota</taxon>
        <taxon>Viridiplantae</taxon>
        <taxon>Streptophyta</taxon>
        <taxon>Embryophyta</taxon>
        <taxon>Tracheophyta</taxon>
        <taxon>Spermatophyta</taxon>
        <taxon>Magnoliopsida</taxon>
        <taxon>eudicotyledons</taxon>
        <taxon>Gunneridae</taxon>
        <taxon>Pentapetalae</taxon>
        <taxon>rosids</taxon>
        <taxon>fabids</taxon>
        <taxon>Malpighiales</taxon>
        <taxon>Erythroxylaceae</taxon>
        <taxon>Erythroxylum</taxon>
    </lineage>
</organism>
<comment type="caution">
    <text evidence="1">The sequence shown here is derived from an EMBL/GenBank/DDBJ whole genome shotgun (WGS) entry which is preliminary data.</text>
</comment>
<gene>
    <name evidence="1" type="ORF">K2173_011447</name>
</gene>